<keyword evidence="3 6" id="KW-0347">Helicase</keyword>
<evidence type="ECO:0000256" key="4">
    <source>
        <dbReference type="ARBA" id="ARBA00022840"/>
    </source>
</evidence>
<dbReference type="RefSeq" id="WP_084576801.1">
    <property type="nucleotide sequence ID" value="NZ_CP155572.1"/>
</dbReference>
<dbReference type="Pfam" id="PF08706">
    <property type="entry name" value="D5_N"/>
    <property type="match status" value="1"/>
</dbReference>
<dbReference type="SUPFAM" id="SSF46785">
    <property type="entry name" value="Winged helix' DNA-binding domain"/>
    <property type="match status" value="1"/>
</dbReference>
<evidence type="ECO:0000256" key="3">
    <source>
        <dbReference type="ARBA" id="ARBA00022806"/>
    </source>
</evidence>
<dbReference type="AlphaFoldDB" id="A0A1W2D4Q5"/>
<dbReference type="PROSITE" id="PS51206">
    <property type="entry name" value="SF3_HELICASE_1"/>
    <property type="match status" value="1"/>
</dbReference>
<dbReference type="STRING" id="112901.SAMN04488500_113114"/>
<dbReference type="InterPro" id="IPR036390">
    <property type="entry name" value="WH_DNA-bd_sf"/>
</dbReference>
<dbReference type="InterPro" id="IPR036388">
    <property type="entry name" value="WH-like_DNA-bd_sf"/>
</dbReference>
<proteinExistence type="predicted"/>
<name>A0A1W2D4Q5_9FIRM</name>
<dbReference type="Proteomes" id="UP000192738">
    <property type="component" value="Unassembled WGS sequence"/>
</dbReference>
<evidence type="ECO:0000256" key="2">
    <source>
        <dbReference type="ARBA" id="ARBA00022801"/>
    </source>
</evidence>
<dbReference type="InterPro" id="IPR027417">
    <property type="entry name" value="P-loop_NTPase"/>
</dbReference>
<keyword evidence="2" id="KW-0378">Hydrolase</keyword>
<dbReference type="InterPro" id="IPR004968">
    <property type="entry name" value="DNA_primase/NTPase_C"/>
</dbReference>
<dbReference type="SUPFAM" id="SSF52540">
    <property type="entry name" value="P-loop containing nucleoside triphosphate hydrolases"/>
    <property type="match status" value="1"/>
</dbReference>
<dbReference type="InterPro" id="IPR051620">
    <property type="entry name" value="ORF904-like_C"/>
</dbReference>
<gene>
    <name evidence="6" type="ORF">SAMN04488500_113114</name>
</gene>
<dbReference type="InterPro" id="IPR014818">
    <property type="entry name" value="Phage/plasmid_primase_P4_C"/>
</dbReference>
<keyword evidence="1" id="KW-0547">Nucleotide-binding</keyword>
<keyword evidence="4" id="KW-0067">ATP-binding</keyword>
<dbReference type="InterPro" id="IPR014015">
    <property type="entry name" value="Helicase_SF3_DNA-vir"/>
</dbReference>
<dbReference type="GO" id="GO:0004386">
    <property type="term" value="F:helicase activity"/>
    <property type="evidence" value="ECO:0007669"/>
    <property type="project" value="UniProtKB-KW"/>
</dbReference>
<sequence>MNNNQTINKSITSIIIKDSWLKKDQNGRYVINTPTLSEYIAQQYHLLFANGELHYYNNGVYKAGASKHISNLVVRLLGDKFRSSHSNEVHRYLNDYYSSQPITLDKSTQLINLENGLLDWNANTLYEHSPHHLSSIRVPLTYDPNATCPNIERFLAQVLPIECHDLVIELFAYCLLPTTKLDIASLLVGNGGNGKSAFLKLLKHFVGANNISAESLHDIEQNRFRLASLTGKLVNICADISGQKLPSCETFKKLTTGDEISVEKKYSMPYTTCNFAKLFFSANHLPDCDDVSDGFFRRWIILRFPNQFLPGAADPDLMDKLTTPQELSGLLNLAIPALRRLMNNKKFSIPLSVIQELNIYRTANDSVAEFLDENCQVEPTQLYPKKDLFNLYMAWAKSCNYKPCNIKQFTQRLMQLYPQVKEDRNHSRRHWKGIVFIGNAS</sequence>
<evidence type="ECO:0000313" key="6">
    <source>
        <dbReference type="EMBL" id="SMC92421.1"/>
    </source>
</evidence>
<feature type="domain" description="SF3 helicase" evidence="5">
    <location>
        <begin position="162"/>
        <end position="317"/>
    </location>
</feature>
<evidence type="ECO:0000259" key="5">
    <source>
        <dbReference type="PROSITE" id="PS51206"/>
    </source>
</evidence>
<dbReference type="Gene3D" id="1.10.10.10">
    <property type="entry name" value="Winged helix-like DNA-binding domain superfamily/Winged helix DNA-binding domain"/>
    <property type="match status" value="1"/>
</dbReference>
<dbReference type="GO" id="GO:0005524">
    <property type="term" value="F:ATP binding"/>
    <property type="evidence" value="ECO:0007669"/>
    <property type="project" value="UniProtKB-KW"/>
</dbReference>
<dbReference type="Pfam" id="PF03288">
    <property type="entry name" value="Pox_D5"/>
    <property type="match status" value="1"/>
</dbReference>
<dbReference type="PANTHER" id="PTHR35372:SF2">
    <property type="entry name" value="SF3 HELICASE DOMAIN-CONTAINING PROTEIN"/>
    <property type="match status" value="1"/>
</dbReference>
<dbReference type="GO" id="GO:0016787">
    <property type="term" value="F:hydrolase activity"/>
    <property type="evidence" value="ECO:0007669"/>
    <property type="project" value="UniProtKB-KW"/>
</dbReference>
<accession>A0A1W2D4Q5</accession>
<organism evidence="6 7">
    <name type="scientific">Sporomusa malonica</name>
    <dbReference type="NCBI Taxonomy" id="112901"/>
    <lineage>
        <taxon>Bacteria</taxon>
        <taxon>Bacillati</taxon>
        <taxon>Bacillota</taxon>
        <taxon>Negativicutes</taxon>
        <taxon>Selenomonadales</taxon>
        <taxon>Sporomusaceae</taxon>
        <taxon>Sporomusa</taxon>
    </lineage>
</organism>
<dbReference type="NCBIfam" id="TIGR01613">
    <property type="entry name" value="primase_Cterm"/>
    <property type="match status" value="1"/>
</dbReference>
<keyword evidence="7" id="KW-1185">Reference proteome</keyword>
<reference evidence="6 7" key="1">
    <citation type="submission" date="2017-04" db="EMBL/GenBank/DDBJ databases">
        <authorList>
            <person name="Afonso C.L."/>
            <person name="Miller P.J."/>
            <person name="Scott M.A."/>
            <person name="Spackman E."/>
            <person name="Goraichik I."/>
            <person name="Dimitrov K.M."/>
            <person name="Suarez D.L."/>
            <person name="Swayne D.E."/>
        </authorList>
    </citation>
    <scope>NUCLEOTIDE SEQUENCE [LARGE SCALE GENOMIC DNA]</scope>
    <source>
        <strain evidence="6 7">DSM 5090</strain>
    </source>
</reference>
<dbReference type="PANTHER" id="PTHR35372">
    <property type="entry name" value="ATP BINDING PROTEIN-RELATED"/>
    <property type="match status" value="1"/>
</dbReference>
<dbReference type="SMART" id="SM00885">
    <property type="entry name" value="D5_N"/>
    <property type="match status" value="1"/>
</dbReference>
<dbReference type="EMBL" id="FWXI01000013">
    <property type="protein sequence ID" value="SMC92421.1"/>
    <property type="molecule type" value="Genomic_DNA"/>
</dbReference>
<dbReference type="Gene3D" id="3.40.50.300">
    <property type="entry name" value="P-loop containing nucleotide triphosphate hydrolases"/>
    <property type="match status" value="1"/>
</dbReference>
<evidence type="ECO:0000256" key="1">
    <source>
        <dbReference type="ARBA" id="ARBA00022741"/>
    </source>
</evidence>
<evidence type="ECO:0000313" key="7">
    <source>
        <dbReference type="Proteomes" id="UP000192738"/>
    </source>
</evidence>
<dbReference type="InterPro" id="IPR045455">
    <property type="entry name" value="NrS-1_pol-like_helicase"/>
</dbReference>
<protein>
    <submittedName>
        <fullName evidence="6">Putative DNA primase/helicase</fullName>
    </submittedName>
</protein>
<dbReference type="Pfam" id="PF19263">
    <property type="entry name" value="DUF5906"/>
    <property type="match status" value="1"/>
</dbReference>
<dbReference type="InterPro" id="IPR006500">
    <property type="entry name" value="Helicase_put_C_phage/plasmid"/>
</dbReference>
<dbReference type="OrthoDB" id="9763644at2"/>